<keyword evidence="1" id="KW-1133">Transmembrane helix</keyword>
<dbReference type="KEGG" id="ccj:UL81_08570"/>
<protein>
    <submittedName>
        <fullName evidence="2">Uncharacterized protein</fullName>
    </submittedName>
</protein>
<dbReference type="EMBL" id="CP011311">
    <property type="protein sequence ID" value="AKE39664.1"/>
    <property type="molecule type" value="Genomic_DNA"/>
</dbReference>
<evidence type="ECO:0000313" key="2">
    <source>
        <dbReference type="EMBL" id="AKE39664.1"/>
    </source>
</evidence>
<feature type="transmembrane region" description="Helical" evidence="1">
    <location>
        <begin position="20"/>
        <end position="42"/>
    </location>
</feature>
<keyword evidence="1" id="KW-0812">Transmembrane</keyword>
<proteinExistence type="predicted"/>
<keyword evidence="3" id="KW-1185">Reference proteome</keyword>
<reference evidence="2 3" key="1">
    <citation type="journal article" date="2015" name="Genome Announc.">
        <title>Complete Genome Sequence of Corynebacterium camporealensis DSM 44610, Isolated from the Milk of a Manchega Sheep with Subclinical Mastitis.</title>
        <authorList>
            <person name="Ruckert C."/>
            <person name="Albersmeier A."/>
            <person name="Winkler A."/>
            <person name="Tauch A."/>
        </authorList>
    </citation>
    <scope>NUCLEOTIDE SEQUENCE [LARGE SCALE GENOMIC DNA]</scope>
    <source>
        <strain evidence="2 3">DSM 44610</strain>
    </source>
</reference>
<gene>
    <name evidence="2" type="ORF">UL81_08570</name>
</gene>
<organism evidence="2 3">
    <name type="scientific">Corynebacterium camporealensis</name>
    <dbReference type="NCBI Taxonomy" id="161896"/>
    <lineage>
        <taxon>Bacteria</taxon>
        <taxon>Bacillati</taxon>
        <taxon>Actinomycetota</taxon>
        <taxon>Actinomycetes</taxon>
        <taxon>Mycobacteriales</taxon>
        <taxon>Corynebacteriaceae</taxon>
        <taxon>Corynebacterium</taxon>
    </lineage>
</organism>
<evidence type="ECO:0000256" key="1">
    <source>
        <dbReference type="SAM" id="Phobius"/>
    </source>
</evidence>
<dbReference type="PATRIC" id="fig|161896.4.peg.1677"/>
<keyword evidence="1" id="KW-0472">Membrane</keyword>
<dbReference type="Proteomes" id="UP000033566">
    <property type="component" value="Chromosome"/>
</dbReference>
<dbReference type="HOGENOM" id="CLU_2805111_0_0_11"/>
<accession>A0A0F6TBS2</accession>
<sequence>MEWITSMSSTVTQSLAQAPLWAQIIILVIVFVPLLSIGSWMLMWAIDAVTRRVATLRSPRSNMDDYAEA</sequence>
<dbReference type="RefSeq" id="WP_035107323.1">
    <property type="nucleotide sequence ID" value="NZ_CP011311.1"/>
</dbReference>
<evidence type="ECO:0000313" key="3">
    <source>
        <dbReference type="Proteomes" id="UP000033566"/>
    </source>
</evidence>
<name>A0A0F6TBS2_9CORY</name>
<dbReference type="AlphaFoldDB" id="A0A0F6TBS2"/>